<dbReference type="InterPro" id="IPR050721">
    <property type="entry name" value="Trk_Ktr_HKT_K-transport"/>
</dbReference>
<name>A0ABW3U6U2_9GAMM</name>
<keyword evidence="4" id="KW-0407">Ion channel</keyword>
<feature type="domain" description="Potassium channel" evidence="3">
    <location>
        <begin position="24"/>
        <end position="98"/>
    </location>
</feature>
<dbReference type="Proteomes" id="UP001597264">
    <property type="component" value="Unassembled WGS sequence"/>
</dbReference>
<comment type="caution">
    <text evidence="4">The sequence shown here is derived from an EMBL/GenBank/DDBJ whole genome shotgun (WGS) entry which is preliminary data.</text>
</comment>
<evidence type="ECO:0000259" key="3">
    <source>
        <dbReference type="Pfam" id="PF07885"/>
    </source>
</evidence>
<dbReference type="SUPFAM" id="SSF51735">
    <property type="entry name" value="NAD(P)-binding Rossmann-fold domains"/>
    <property type="match status" value="1"/>
</dbReference>
<dbReference type="PANTHER" id="PTHR43833:SF9">
    <property type="entry name" value="POTASSIUM CHANNEL PROTEIN YUGO-RELATED"/>
    <property type="match status" value="1"/>
</dbReference>
<dbReference type="Pfam" id="PF07885">
    <property type="entry name" value="Ion_trans_2"/>
    <property type="match status" value="1"/>
</dbReference>
<keyword evidence="2" id="KW-0812">Transmembrane</keyword>
<organism evidence="4 5">
    <name type="scientific">Microbulbifer celer</name>
    <dbReference type="NCBI Taxonomy" id="435905"/>
    <lineage>
        <taxon>Bacteria</taxon>
        <taxon>Pseudomonadati</taxon>
        <taxon>Pseudomonadota</taxon>
        <taxon>Gammaproteobacteria</taxon>
        <taxon>Cellvibrionales</taxon>
        <taxon>Microbulbiferaceae</taxon>
        <taxon>Microbulbifer</taxon>
    </lineage>
</organism>
<evidence type="ECO:0000313" key="5">
    <source>
        <dbReference type="Proteomes" id="UP001597264"/>
    </source>
</evidence>
<keyword evidence="2" id="KW-1133">Transmembrane helix</keyword>
<evidence type="ECO:0000256" key="1">
    <source>
        <dbReference type="SAM" id="MobiDB-lite"/>
    </source>
</evidence>
<evidence type="ECO:0000256" key="2">
    <source>
        <dbReference type="SAM" id="Phobius"/>
    </source>
</evidence>
<evidence type="ECO:0000313" key="4">
    <source>
        <dbReference type="EMBL" id="MFD1216442.1"/>
    </source>
</evidence>
<reference evidence="5" key="1">
    <citation type="journal article" date="2019" name="Int. J. Syst. Evol. Microbiol.">
        <title>The Global Catalogue of Microorganisms (GCM) 10K type strain sequencing project: providing services to taxonomists for standard genome sequencing and annotation.</title>
        <authorList>
            <consortium name="The Broad Institute Genomics Platform"/>
            <consortium name="The Broad Institute Genome Sequencing Center for Infectious Disease"/>
            <person name="Wu L."/>
            <person name="Ma J."/>
        </authorList>
    </citation>
    <scope>NUCLEOTIDE SEQUENCE [LARGE SCALE GENOMIC DNA]</scope>
    <source>
        <strain evidence="5">CCUG 54356</strain>
    </source>
</reference>
<keyword evidence="2" id="KW-0472">Membrane</keyword>
<dbReference type="RefSeq" id="WP_268932679.1">
    <property type="nucleotide sequence ID" value="NZ_CP087715.1"/>
</dbReference>
<feature type="transmembrane region" description="Helical" evidence="2">
    <location>
        <begin position="21"/>
        <end position="39"/>
    </location>
</feature>
<dbReference type="InterPro" id="IPR036291">
    <property type="entry name" value="NAD(P)-bd_dom_sf"/>
</dbReference>
<keyword evidence="4" id="KW-0813">Transport</keyword>
<protein>
    <submittedName>
        <fullName evidence="4">Potassium channel family protein</fullName>
    </submittedName>
</protein>
<accession>A0ABW3U6U2</accession>
<dbReference type="EMBL" id="JBHTLR010000007">
    <property type="protein sequence ID" value="MFD1216442.1"/>
    <property type="molecule type" value="Genomic_DNA"/>
</dbReference>
<feature type="transmembrane region" description="Helical" evidence="2">
    <location>
        <begin position="45"/>
        <end position="64"/>
    </location>
</feature>
<feature type="compositionally biased region" description="Basic and acidic residues" evidence="1">
    <location>
        <begin position="349"/>
        <end position="362"/>
    </location>
</feature>
<dbReference type="InterPro" id="IPR013099">
    <property type="entry name" value="K_chnl_dom"/>
</dbReference>
<dbReference type="Gene3D" id="1.10.287.70">
    <property type="match status" value="1"/>
</dbReference>
<dbReference type="GO" id="GO:0034220">
    <property type="term" value="P:monoatomic ion transmembrane transport"/>
    <property type="evidence" value="ECO:0007669"/>
    <property type="project" value="UniProtKB-KW"/>
</dbReference>
<gene>
    <name evidence="4" type="ORF">ACFQ2X_07535</name>
</gene>
<dbReference type="Gene3D" id="3.40.50.720">
    <property type="entry name" value="NAD(P)-binding Rossmann-like Domain"/>
    <property type="match status" value="1"/>
</dbReference>
<sequence>MVLYKVRRLLASLFIRASGTTVVLATAIYVLGSYVFLAAVGESDIVAPGNFIYWLVVTASTVGYGDFSPVTPAGKWVVSLWVIPLGLSLFAMIVTRVGFGVSEFVQRGKKGLRNMSHENHTVIVGWNGSRTLRLIELLLSKTNGDAAEIVLCVEADIENPMPRQIDFVRVESFSHKESMLRASLDKAARIIIDNPLDDVTLTTALFCEQMSPDSHKTAYFQDESVGELLRSHCPKIECIPSVAVELLAKSSLDPGSARLHRQLLDSTYGMTQYSVEYRGETPLPVGALFDHFKHNLSATMIGVRHKGEEKIAINPGLDENVSTGDSLYYIAAKRLPEQRCFDVPSSGNDKTDRDKLGECLTN</sequence>
<dbReference type="SUPFAM" id="SSF81324">
    <property type="entry name" value="Voltage-gated potassium channels"/>
    <property type="match status" value="1"/>
</dbReference>
<proteinExistence type="predicted"/>
<dbReference type="PANTHER" id="PTHR43833">
    <property type="entry name" value="POTASSIUM CHANNEL PROTEIN 2-RELATED-RELATED"/>
    <property type="match status" value="1"/>
</dbReference>
<keyword evidence="5" id="KW-1185">Reference proteome</keyword>
<feature type="region of interest" description="Disordered" evidence="1">
    <location>
        <begin position="342"/>
        <end position="362"/>
    </location>
</feature>
<keyword evidence="4" id="KW-0406">Ion transport</keyword>
<feature type="transmembrane region" description="Helical" evidence="2">
    <location>
        <begin position="76"/>
        <end position="99"/>
    </location>
</feature>